<accession>A0A3M8CW54</accession>
<comment type="function">
    <text evidence="3">Required for flagellar hook formation. May act as a scaffolding protein.</text>
</comment>
<organism evidence="5 6">
    <name type="scientific">Brevibacillus fluminis</name>
    <dbReference type="NCBI Taxonomy" id="511487"/>
    <lineage>
        <taxon>Bacteria</taxon>
        <taxon>Bacillati</taxon>
        <taxon>Bacillota</taxon>
        <taxon>Bacilli</taxon>
        <taxon>Bacillales</taxon>
        <taxon>Paenibacillaceae</taxon>
        <taxon>Brevibacillus</taxon>
    </lineage>
</organism>
<dbReference type="OrthoDB" id="280334at2"/>
<dbReference type="Pfam" id="PF13861">
    <property type="entry name" value="FLgD_tudor"/>
    <property type="match status" value="1"/>
</dbReference>
<dbReference type="EMBL" id="RHHQ01000026">
    <property type="protein sequence ID" value="RNB80030.1"/>
    <property type="molecule type" value="Genomic_DNA"/>
</dbReference>
<evidence type="ECO:0000313" key="5">
    <source>
        <dbReference type="EMBL" id="RNB80030.1"/>
    </source>
</evidence>
<evidence type="ECO:0000256" key="2">
    <source>
        <dbReference type="ARBA" id="ARBA00022795"/>
    </source>
</evidence>
<dbReference type="GO" id="GO:0044781">
    <property type="term" value="P:bacterial-type flagellum organization"/>
    <property type="evidence" value="ECO:0007669"/>
    <property type="project" value="UniProtKB-UniRule"/>
</dbReference>
<keyword evidence="5" id="KW-0282">Flagellum</keyword>
<comment type="caution">
    <text evidence="5">The sequence shown here is derived from an EMBL/GenBank/DDBJ whole genome shotgun (WGS) entry which is preliminary data.</text>
</comment>
<gene>
    <name evidence="5" type="ORF">EDM56_28185</name>
</gene>
<dbReference type="RefSeq" id="WP_122921275.1">
    <property type="nucleotide sequence ID" value="NZ_RHHQ01000026.1"/>
</dbReference>
<dbReference type="InterPro" id="IPR005648">
    <property type="entry name" value="FlgD"/>
</dbReference>
<dbReference type="Pfam" id="PF03963">
    <property type="entry name" value="FlgD"/>
    <property type="match status" value="1"/>
</dbReference>
<keyword evidence="5" id="KW-0966">Cell projection</keyword>
<comment type="similarity">
    <text evidence="1 3">Belongs to the FlgD family.</text>
</comment>
<evidence type="ECO:0000256" key="3">
    <source>
        <dbReference type="RuleBase" id="RU362076"/>
    </source>
</evidence>
<dbReference type="AlphaFoldDB" id="A0A3M8CW54"/>
<keyword evidence="6" id="KW-1185">Reference proteome</keyword>
<keyword evidence="2 3" id="KW-1005">Bacterial flagellum biogenesis</keyword>
<proteinExistence type="inferred from homology"/>
<reference evidence="5 6" key="1">
    <citation type="submission" date="2018-10" db="EMBL/GenBank/DDBJ databases">
        <title>Phylogenomics of Brevibacillus.</title>
        <authorList>
            <person name="Dunlap C."/>
        </authorList>
    </citation>
    <scope>NUCLEOTIDE SEQUENCE [LARGE SCALE GENOMIC DNA]</scope>
    <source>
        <strain evidence="5 6">JCM 15716</strain>
    </source>
</reference>
<dbReference type="Proteomes" id="UP000271031">
    <property type="component" value="Unassembled WGS sequence"/>
</dbReference>
<evidence type="ECO:0000313" key="6">
    <source>
        <dbReference type="Proteomes" id="UP000271031"/>
    </source>
</evidence>
<protein>
    <recommendedName>
        <fullName evidence="3">Basal-body rod modification protein FlgD</fullName>
    </recommendedName>
</protein>
<name>A0A3M8CW54_9BACL</name>
<dbReference type="InterPro" id="IPR025963">
    <property type="entry name" value="FLgD_Tudor"/>
</dbReference>
<feature type="domain" description="FlgD Tudor-like" evidence="4">
    <location>
        <begin position="159"/>
        <end position="222"/>
    </location>
</feature>
<evidence type="ECO:0000259" key="4">
    <source>
        <dbReference type="Pfam" id="PF13861"/>
    </source>
</evidence>
<keyword evidence="5" id="KW-0969">Cilium</keyword>
<evidence type="ECO:0000256" key="1">
    <source>
        <dbReference type="ARBA" id="ARBA00010577"/>
    </source>
</evidence>
<sequence>MADSVTNKVYVPEQYSYKNQKEADASGLNFDSNSFMKLLIEQLKNQDPLSPMDNQQFVQQTSLMAMVERLTKMEELMEESNSSLLNVKEYEGLIGKDATYTWQQEVDGEVTKQTQTGAISAVKMVDGKVQFQINGNWVTRDKITGIESKSVTSGSLLDNTLKYSQLIGKQVTYKESQSTTVNGQTTTTDVEKTGVVSGISLKDNQVELTLDDNKKLTMDQVTGMNVQGDENAIDNNLKYAQMIGYGITYQDVITNTDGSTSTNEATSTIKAVSMKNGLVEFVLADGKKVKPSQITGYSLSP</sequence>